<accession>A0A9P4UU98</accession>
<evidence type="ECO:0000313" key="2">
    <source>
        <dbReference type="Proteomes" id="UP000799441"/>
    </source>
</evidence>
<comment type="caution">
    <text evidence="1">The sequence shown here is derived from an EMBL/GenBank/DDBJ whole genome shotgun (WGS) entry which is preliminary data.</text>
</comment>
<dbReference type="AlphaFoldDB" id="A0A9P4UU98"/>
<keyword evidence="2" id="KW-1185">Reference proteome</keyword>
<gene>
    <name evidence="1" type="ORF">K431DRAFT_80091</name>
</gene>
<reference evidence="1" key="1">
    <citation type="journal article" date="2020" name="Stud. Mycol.">
        <title>101 Dothideomycetes genomes: a test case for predicting lifestyles and emergence of pathogens.</title>
        <authorList>
            <person name="Haridas S."/>
            <person name="Albert R."/>
            <person name="Binder M."/>
            <person name="Bloem J."/>
            <person name="Labutti K."/>
            <person name="Salamov A."/>
            <person name="Andreopoulos B."/>
            <person name="Baker S."/>
            <person name="Barry K."/>
            <person name="Bills G."/>
            <person name="Bluhm B."/>
            <person name="Cannon C."/>
            <person name="Castanera R."/>
            <person name="Culley D."/>
            <person name="Daum C."/>
            <person name="Ezra D."/>
            <person name="Gonzalez J."/>
            <person name="Henrissat B."/>
            <person name="Kuo A."/>
            <person name="Liang C."/>
            <person name="Lipzen A."/>
            <person name="Lutzoni F."/>
            <person name="Magnuson J."/>
            <person name="Mondo S."/>
            <person name="Nolan M."/>
            <person name="Ohm R."/>
            <person name="Pangilinan J."/>
            <person name="Park H.-J."/>
            <person name="Ramirez L."/>
            <person name="Alfaro M."/>
            <person name="Sun H."/>
            <person name="Tritt A."/>
            <person name="Yoshinaga Y."/>
            <person name="Zwiers L.-H."/>
            <person name="Turgeon B."/>
            <person name="Goodwin S."/>
            <person name="Spatafora J."/>
            <person name="Crous P."/>
            <person name="Grigoriev I."/>
        </authorList>
    </citation>
    <scope>NUCLEOTIDE SEQUENCE</scope>
    <source>
        <strain evidence="1">CBS 116435</strain>
    </source>
</reference>
<evidence type="ECO:0000313" key="1">
    <source>
        <dbReference type="EMBL" id="KAF2725566.1"/>
    </source>
</evidence>
<proteinExistence type="predicted"/>
<organism evidence="1 2">
    <name type="scientific">Polychaeton citri CBS 116435</name>
    <dbReference type="NCBI Taxonomy" id="1314669"/>
    <lineage>
        <taxon>Eukaryota</taxon>
        <taxon>Fungi</taxon>
        <taxon>Dikarya</taxon>
        <taxon>Ascomycota</taxon>
        <taxon>Pezizomycotina</taxon>
        <taxon>Dothideomycetes</taxon>
        <taxon>Dothideomycetidae</taxon>
        <taxon>Capnodiales</taxon>
        <taxon>Capnodiaceae</taxon>
        <taxon>Polychaeton</taxon>
    </lineage>
</organism>
<sequence>MTRTKKPQLNADFLARHGITYYEDGDEARADLPEHVRGVKEKLLNFQRFPRSFKTHFDSNLEALREAGWRRFVELWDCGEDGLPALISLQPQHEMYCDASGELDLPVSIESTQKKAFSKSKRVARDAYKLAKSAEPAWMDLYTAEVFKTYTRSADDPSTDLRKMVERWSL</sequence>
<dbReference type="Proteomes" id="UP000799441">
    <property type="component" value="Unassembled WGS sequence"/>
</dbReference>
<dbReference type="EMBL" id="MU003767">
    <property type="protein sequence ID" value="KAF2725566.1"/>
    <property type="molecule type" value="Genomic_DNA"/>
</dbReference>
<protein>
    <submittedName>
        <fullName evidence="1">Uncharacterized protein</fullName>
    </submittedName>
</protein>
<name>A0A9P4UU98_9PEZI</name>